<feature type="signal peptide" evidence="2">
    <location>
        <begin position="1"/>
        <end position="21"/>
    </location>
</feature>
<reference evidence="4" key="1">
    <citation type="journal article" date="2011" name="BMC Genomics">
        <title>Mycoplasma mycoides, from "mycoides Small Colony" to "capri". A microevolutionary perspective.</title>
        <authorList>
            <person name="Thiaucourt F."/>
            <person name="Manso-Silvan L."/>
            <person name="Salah W."/>
            <person name="Barbe V."/>
            <person name="Berger A."/>
            <person name="Jacob D."/>
            <person name="Breton M."/>
            <person name="Dupuy V."/>
            <person name="Lomenech A.M."/>
            <person name="Blanchard A."/>
            <person name="Sirand-Pugnet P."/>
        </authorList>
    </citation>
    <scope>NUCLEOTIDE SEQUENCE [LARGE SCALE GENOMIC DNA]</scope>
    <source>
        <strain evidence="4">95010</strain>
    </source>
</reference>
<name>F4MNZ6_MYCML</name>
<evidence type="ECO:0000256" key="2">
    <source>
        <dbReference type="SAM" id="SignalP"/>
    </source>
</evidence>
<evidence type="ECO:0008006" key="5">
    <source>
        <dbReference type="Google" id="ProtNLM"/>
    </source>
</evidence>
<feature type="chain" id="PRO_5003317574" description="Lipoprotein" evidence="2">
    <location>
        <begin position="22"/>
        <end position="371"/>
    </location>
</feature>
<evidence type="ECO:0000313" key="3">
    <source>
        <dbReference type="EMBL" id="CBW53828.1"/>
    </source>
</evidence>
<evidence type="ECO:0000313" key="4">
    <source>
        <dbReference type="Proteomes" id="UP000010103"/>
    </source>
</evidence>
<dbReference type="OrthoDB" id="401275at2"/>
<feature type="region of interest" description="Disordered" evidence="1">
    <location>
        <begin position="346"/>
        <end position="371"/>
    </location>
</feature>
<dbReference type="RefSeq" id="WP_013729256.1">
    <property type="nucleotide sequence ID" value="NC_015431.1"/>
</dbReference>
<sequence length="371" mass="41712">MKKLLSIITGFSLLITPSLFAISCSSKVQVINKFDDITSIKNTGAFKNNQAFISRSELKEIVSSNNTTISNTTSSTAVMTSTSTTSIGTQTNNNNDLKNASERLKALAANNFTKNKKQAWDSLQNASMTFYKKVQPTAVNVLGYEQITKDNVEKLDKELKTVFLVFKDNTKETEKLEVELLPEINNGNKVIDNGNLYLDLLEKPENLKLANQKSIIEVLRPEITKIKVVLQNTKNNNSTNKEDIKNTEVFNLLIKQLSIYLANAVKYFNSESGIITTNPTFSYKTRSNQIYDYIVKNKKDELYKKLETAFTSEFNKINFIDIFKDFQFDENNSNDNKKIITKIIKSSTNSSASSSNSSTTTTTELSSTTTR</sequence>
<gene>
    <name evidence="3" type="ORF">MLC_1000</name>
</gene>
<keyword evidence="2" id="KW-0732">Signal</keyword>
<accession>F4MNZ6</accession>
<dbReference type="KEGG" id="mml:MLC_1000"/>
<dbReference type="EMBL" id="FQ377874">
    <property type="protein sequence ID" value="CBW53828.1"/>
    <property type="molecule type" value="Genomic_DNA"/>
</dbReference>
<dbReference type="Proteomes" id="UP000010103">
    <property type="component" value="Chromosome"/>
</dbReference>
<evidence type="ECO:0000256" key="1">
    <source>
        <dbReference type="SAM" id="MobiDB-lite"/>
    </source>
</evidence>
<dbReference type="PROSITE" id="PS51257">
    <property type="entry name" value="PROKAR_LIPOPROTEIN"/>
    <property type="match status" value="1"/>
</dbReference>
<reference evidence="4" key="2">
    <citation type="journal article" date="2011" name="BMC Genomics">
        <title>Mycoplasma mycoides, from mycoides Small Colony to capri. A microevolutionary perspective.</title>
        <authorList>
            <person name="Thiaucourt F."/>
            <person name="Manso-Silvan L."/>
            <person name="Salah W."/>
            <person name="Barbe V."/>
            <person name="Berger A."/>
            <person name="Jacob D."/>
            <person name="Breton M."/>
            <person name="Dupuy V."/>
            <person name="Lomenech A.M."/>
            <person name="Blanchard A."/>
            <person name="Sirand-Pugnet P."/>
        </authorList>
    </citation>
    <scope>NUCLEOTIDE SEQUENCE [LARGE SCALE GENOMIC DNA]</scope>
    <source>
        <strain evidence="4">95010</strain>
    </source>
</reference>
<dbReference type="HOGENOM" id="CLU_803692_0_0_14"/>
<organism evidence="3 4">
    <name type="scientific">Mycoplasma mycoides subsp. capri LC str. 95010</name>
    <dbReference type="NCBI Taxonomy" id="862259"/>
    <lineage>
        <taxon>Bacteria</taxon>
        <taxon>Bacillati</taxon>
        <taxon>Mycoplasmatota</taxon>
        <taxon>Mollicutes</taxon>
        <taxon>Mycoplasmataceae</taxon>
        <taxon>Mycoplasma</taxon>
    </lineage>
</organism>
<dbReference type="AlphaFoldDB" id="F4MNZ6"/>
<dbReference type="NCBIfam" id="NF038029">
    <property type="entry name" value="LP_plasma"/>
    <property type="match status" value="1"/>
</dbReference>
<protein>
    <recommendedName>
        <fullName evidence="5">Lipoprotein</fullName>
    </recommendedName>
</protein>
<proteinExistence type="predicted"/>
<dbReference type="InterPro" id="IPR054816">
    <property type="entry name" value="Lipoprotein_mollicutes-type_CS"/>
</dbReference>